<feature type="non-terminal residue" evidence="1">
    <location>
        <position position="34"/>
    </location>
</feature>
<proteinExistence type="predicted"/>
<sequence>MTRPTFAQAQKSIAKKICVTHPKQILALDFDYQP</sequence>
<name>A0A0F9BQQ3_9ZZZZ</name>
<comment type="caution">
    <text evidence="1">The sequence shown here is derived from an EMBL/GenBank/DDBJ whole genome shotgun (WGS) entry which is preliminary data.</text>
</comment>
<dbReference type="AlphaFoldDB" id="A0A0F9BQQ3"/>
<organism evidence="1">
    <name type="scientific">marine sediment metagenome</name>
    <dbReference type="NCBI Taxonomy" id="412755"/>
    <lineage>
        <taxon>unclassified sequences</taxon>
        <taxon>metagenomes</taxon>
        <taxon>ecological metagenomes</taxon>
    </lineage>
</organism>
<accession>A0A0F9BQQ3</accession>
<dbReference type="EMBL" id="LAZR01050712">
    <property type="protein sequence ID" value="KKK86736.1"/>
    <property type="molecule type" value="Genomic_DNA"/>
</dbReference>
<evidence type="ECO:0000313" key="1">
    <source>
        <dbReference type="EMBL" id="KKK86736.1"/>
    </source>
</evidence>
<protein>
    <submittedName>
        <fullName evidence="1">Uncharacterized protein</fullName>
    </submittedName>
</protein>
<gene>
    <name evidence="1" type="ORF">LCGC14_2760220</name>
</gene>
<reference evidence="1" key="1">
    <citation type="journal article" date="2015" name="Nature">
        <title>Complex archaea that bridge the gap between prokaryotes and eukaryotes.</title>
        <authorList>
            <person name="Spang A."/>
            <person name="Saw J.H."/>
            <person name="Jorgensen S.L."/>
            <person name="Zaremba-Niedzwiedzka K."/>
            <person name="Martijn J."/>
            <person name="Lind A.E."/>
            <person name="van Eijk R."/>
            <person name="Schleper C."/>
            <person name="Guy L."/>
            <person name="Ettema T.J."/>
        </authorList>
    </citation>
    <scope>NUCLEOTIDE SEQUENCE</scope>
</reference>